<feature type="non-terminal residue" evidence="1">
    <location>
        <position position="159"/>
    </location>
</feature>
<feature type="non-terminal residue" evidence="1">
    <location>
        <position position="1"/>
    </location>
</feature>
<reference evidence="1" key="1">
    <citation type="submission" date="2025-08" db="UniProtKB">
        <authorList>
            <consortium name="RefSeq"/>
        </authorList>
    </citation>
    <scope>IDENTIFICATION</scope>
    <source>
        <tissue evidence="1">Whole insect</tissue>
    </source>
</reference>
<gene>
    <name evidence="1" type="primary">LOC114348278</name>
</gene>
<dbReference type="InParanoid" id="A0A6P7GY42"/>
<accession>A0A6P7GY42</accession>
<sequence>TDEEELRKINKEVSKAIRKYLRKFKNEKVQRTIEENKSLKVLRRRLNNGKCEIHKLKNKEGVPTSNREELLHIVEDFYQELYTSQREDQKNLEAAASRKVINQGSELMPEITLSEIQDAMKRMKNNKAPGEDGVVIEAIKMGGRVLLNQILHLAKLSTR</sequence>
<protein>
    <submittedName>
        <fullName evidence="1">Uncharacterized protein LOC114348278</fullName>
    </submittedName>
</protein>
<name>A0A6P7GY42_DIAVI</name>
<dbReference type="AlphaFoldDB" id="A0A6P7GY42"/>
<proteinExistence type="predicted"/>
<evidence type="ECO:0000313" key="1">
    <source>
        <dbReference type="RefSeq" id="XP_028154676.1"/>
    </source>
</evidence>
<organism evidence="1">
    <name type="scientific">Diabrotica virgifera virgifera</name>
    <name type="common">western corn rootworm</name>
    <dbReference type="NCBI Taxonomy" id="50390"/>
    <lineage>
        <taxon>Eukaryota</taxon>
        <taxon>Metazoa</taxon>
        <taxon>Ecdysozoa</taxon>
        <taxon>Arthropoda</taxon>
        <taxon>Hexapoda</taxon>
        <taxon>Insecta</taxon>
        <taxon>Pterygota</taxon>
        <taxon>Neoptera</taxon>
        <taxon>Endopterygota</taxon>
        <taxon>Coleoptera</taxon>
        <taxon>Polyphaga</taxon>
        <taxon>Cucujiformia</taxon>
        <taxon>Chrysomeloidea</taxon>
        <taxon>Chrysomelidae</taxon>
        <taxon>Galerucinae</taxon>
        <taxon>Diabroticina</taxon>
        <taxon>Diabroticites</taxon>
        <taxon>Diabrotica</taxon>
    </lineage>
</organism>
<dbReference type="RefSeq" id="XP_028154676.1">
    <property type="nucleotide sequence ID" value="XM_028298875.1"/>
</dbReference>